<evidence type="ECO:0000256" key="9">
    <source>
        <dbReference type="RuleBase" id="RU003945"/>
    </source>
</evidence>
<comment type="similarity">
    <text evidence="9">Belongs to the OXA1/ALB3/YidC family.</text>
</comment>
<organism evidence="13 14">
    <name type="scientific">Faecousia intestinalis</name>
    <dbReference type="NCBI Taxonomy" id="3133167"/>
    <lineage>
        <taxon>Bacteria</taxon>
        <taxon>Bacillati</taxon>
        <taxon>Bacillota</taxon>
        <taxon>Clostridia</taxon>
        <taxon>Eubacteriales</taxon>
        <taxon>Oscillospiraceae</taxon>
        <taxon>Faecousia</taxon>
    </lineage>
</organism>
<proteinExistence type="inferred from homology"/>
<keyword evidence="7 11" id="KW-0472">Membrane</keyword>
<feature type="transmembrane region" description="Helical" evidence="11">
    <location>
        <begin position="201"/>
        <end position="220"/>
    </location>
</feature>
<keyword evidence="8" id="KW-0143">Chaperone</keyword>
<evidence type="ECO:0000256" key="10">
    <source>
        <dbReference type="SAM" id="MobiDB-lite"/>
    </source>
</evidence>
<dbReference type="Pfam" id="PF02096">
    <property type="entry name" value="60KD_IMP"/>
    <property type="match status" value="1"/>
</dbReference>
<dbReference type="CDD" id="cd20070">
    <property type="entry name" value="5TM_YidC_Alb3"/>
    <property type="match status" value="1"/>
</dbReference>
<dbReference type="PANTHER" id="PTHR12428">
    <property type="entry name" value="OXA1"/>
    <property type="match status" value="1"/>
</dbReference>
<evidence type="ECO:0000313" key="14">
    <source>
        <dbReference type="Proteomes" id="UP001491552"/>
    </source>
</evidence>
<feature type="transmembrane region" description="Helical" evidence="11">
    <location>
        <begin position="252"/>
        <end position="274"/>
    </location>
</feature>
<feature type="transmembrane region" description="Helical" evidence="11">
    <location>
        <begin position="22"/>
        <end position="42"/>
    </location>
</feature>
<evidence type="ECO:0000256" key="6">
    <source>
        <dbReference type="ARBA" id="ARBA00022989"/>
    </source>
</evidence>
<keyword evidence="5" id="KW-0653">Protein transport</keyword>
<sequence length="400" mass="45055">MDFIRVPFGYVLEFFYGFLNNYGLALILFSFVVKLILLPFSAKSKKSMMKMSRLQPQLKQLELACGDDKQKYQQEVMALYKSEGVSMYGGCLWSFLPLLFLLPLYTVIREPLHYLMHLNTETVDALKAIVATEQGVEVSKLGYYWQYGPAADLQKYALQLTDASMREAVMGASSINFSFLGINLGQIPSWKVWQAKGWSDIGGFIVPLLSGGLNYLSMFISQKMNGSVISNANGEKDEAAAKSAQTGKMMNILMPLMSIWFGFIVPLGLSIYWLTQSLFGIVQDVFLTKHYRKIYDAEDVVRREKAAQRAAEEAEKERIRAARRAANPEGITENTSKKKQQLRERQGREAAAKDFEAKKRAAAGLAPEEAAEVLSGDPERPFSRGRAYSSEHYTKNEENE</sequence>
<accession>A0ABV1G5R5</accession>
<evidence type="ECO:0000256" key="4">
    <source>
        <dbReference type="ARBA" id="ARBA00022692"/>
    </source>
</evidence>
<feature type="transmembrane region" description="Helical" evidence="11">
    <location>
        <begin position="87"/>
        <end position="108"/>
    </location>
</feature>
<dbReference type="RefSeq" id="WP_349135388.1">
    <property type="nucleotide sequence ID" value="NZ_JBBMFF010000180.1"/>
</dbReference>
<feature type="region of interest" description="Disordered" evidence="10">
    <location>
        <begin position="312"/>
        <end position="400"/>
    </location>
</feature>
<comment type="caution">
    <text evidence="13">The sequence shown here is derived from an EMBL/GenBank/DDBJ whole genome shotgun (WGS) entry which is preliminary data.</text>
</comment>
<keyword evidence="3" id="KW-1003">Cell membrane</keyword>
<keyword evidence="14" id="KW-1185">Reference proteome</keyword>
<feature type="compositionally biased region" description="Basic and acidic residues" evidence="10">
    <location>
        <begin position="341"/>
        <end position="359"/>
    </location>
</feature>
<evidence type="ECO:0000313" key="13">
    <source>
        <dbReference type="EMBL" id="MEQ2510707.1"/>
    </source>
</evidence>
<evidence type="ECO:0000256" key="2">
    <source>
        <dbReference type="ARBA" id="ARBA00022448"/>
    </source>
</evidence>
<comment type="subcellular location">
    <subcellularLocation>
        <location evidence="1">Cell membrane</location>
        <topology evidence="1">Multi-pass membrane protein</topology>
    </subcellularLocation>
    <subcellularLocation>
        <location evidence="9">Membrane</location>
        <topology evidence="9">Multi-pass membrane protein</topology>
    </subcellularLocation>
</comment>
<evidence type="ECO:0000256" key="3">
    <source>
        <dbReference type="ARBA" id="ARBA00022475"/>
    </source>
</evidence>
<dbReference type="PANTHER" id="PTHR12428:SF65">
    <property type="entry name" value="CYTOCHROME C OXIDASE ASSEMBLY PROTEIN COX18, MITOCHONDRIAL"/>
    <property type="match status" value="1"/>
</dbReference>
<dbReference type="InterPro" id="IPR001708">
    <property type="entry name" value="YidC/ALB3/OXA1/COX18"/>
</dbReference>
<evidence type="ECO:0000256" key="7">
    <source>
        <dbReference type="ARBA" id="ARBA00023136"/>
    </source>
</evidence>
<evidence type="ECO:0000256" key="1">
    <source>
        <dbReference type="ARBA" id="ARBA00004651"/>
    </source>
</evidence>
<reference evidence="13 14" key="1">
    <citation type="submission" date="2024-03" db="EMBL/GenBank/DDBJ databases">
        <title>Human intestinal bacterial collection.</title>
        <authorList>
            <person name="Pauvert C."/>
            <person name="Hitch T.C.A."/>
            <person name="Clavel T."/>
        </authorList>
    </citation>
    <scope>NUCLEOTIDE SEQUENCE [LARGE SCALE GENOMIC DNA]</scope>
    <source>
        <strain evidence="13 14">CLA-AA-H192</strain>
    </source>
</reference>
<dbReference type="EMBL" id="JBBMFF010000180">
    <property type="protein sequence ID" value="MEQ2510707.1"/>
    <property type="molecule type" value="Genomic_DNA"/>
</dbReference>
<dbReference type="NCBIfam" id="TIGR03592">
    <property type="entry name" value="yidC_oxa1_cterm"/>
    <property type="match status" value="1"/>
</dbReference>
<dbReference type="Proteomes" id="UP001491552">
    <property type="component" value="Unassembled WGS sequence"/>
</dbReference>
<gene>
    <name evidence="13" type="primary">yidC</name>
    <name evidence="13" type="ORF">WMO66_05500</name>
</gene>
<keyword evidence="6 11" id="KW-1133">Transmembrane helix</keyword>
<dbReference type="InterPro" id="IPR047196">
    <property type="entry name" value="YidC_ALB_C"/>
</dbReference>
<keyword evidence="2" id="KW-0813">Transport</keyword>
<evidence type="ECO:0000256" key="5">
    <source>
        <dbReference type="ARBA" id="ARBA00022927"/>
    </source>
</evidence>
<evidence type="ECO:0000259" key="12">
    <source>
        <dbReference type="Pfam" id="PF02096"/>
    </source>
</evidence>
<evidence type="ECO:0000256" key="8">
    <source>
        <dbReference type="ARBA" id="ARBA00023186"/>
    </source>
</evidence>
<evidence type="ECO:0000256" key="11">
    <source>
        <dbReference type="SAM" id="Phobius"/>
    </source>
</evidence>
<dbReference type="InterPro" id="IPR028055">
    <property type="entry name" value="YidC/Oxa/ALB_C"/>
</dbReference>
<keyword evidence="4 9" id="KW-0812">Transmembrane</keyword>
<protein>
    <submittedName>
        <fullName evidence="13">Membrane protein insertase YidC</fullName>
    </submittedName>
</protein>
<feature type="domain" description="Membrane insertase YidC/Oxa/ALB C-terminal" evidence="12">
    <location>
        <begin position="22"/>
        <end position="288"/>
    </location>
</feature>
<name>A0ABV1G5R5_9FIRM</name>